<dbReference type="EMBL" id="JBDKWZ010000007">
    <property type="protein sequence ID" value="MEN7548912.1"/>
    <property type="molecule type" value="Genomic_DNA"/>
</dbReference>
<comment type="caution">
    <text evidence="2">The sequence shown here is derived from an EMBL/GenBank/DDBJ whole genome shotgun (WGS) entry which is preliminary data.</text>
</comment>
<accession>A0AAW9RYR1</accession>
<dbReference type="InterPro" id="IPR026444">
    <property type="entry name" value="Secre_tail"/>
</dbReference>
<dbReference type="Gene3D" id="2.160.20.20">
    <property type="match status" value="1"/>
</dbReference>
<reference evidence="2 3" key="1">
    <citation type="submission" date="2024-04" db="EMBL/GenBank/DDBJ databases">
        <title>Novel genus in family Flammeovirgaceae.</title>
        <authorList>
            <person name="Nguyen T.H."/>
            <person name="Vuong T.Q."/>
            <person name="Le H."/>
            <person name="Kim S.-G."/>
        </authorList>
    </citation>
    <scope>NUCLEOTIDE SEQUENCE [LARGE SCALE GENOMIC DNA]</scope>
    <source>
        <strain evidence="2 3">JCM 23209</strain>
    </source>
</reference>
<keyword evidence="3" id="KW-1185">Reference proteome</keyword>
<dbReference type="AlphaFoldDB" id="A0AAW9RYR1"/>
<evidence type="ECO:0000313" key="2">
    <source>
        <dbReference type="EMBL" id="MEN7548912.1"/>
    </source>
</evidence>
<sequence length="393" mass="42600">MKIRITTLVALLSYFPLLLWAQCISIQNGSWNSPSIWTNCDGGIPDENSEVIIYHTISYPSSFTLSPSGTLAIHAPGSLSFSSLFPPTFTNNGQVILNGGELSVPTLANNNSILLNNASSVSSTTLNNIGNISINDGSELKASLEMNSLGGTLSLDGGIVNAPGIFTMEAGTVTGQGIFNCGLSSVSISTVNDEFILLSTCTELNNLLPIELVTFDAKRKQGTVHIFWTTASETNNNAFVLERSPDGLNFMALHKQAGAGTSHEEHHYSFTDQAPLPGINYYRLRQRDFDGNTSVSPVIAVNHKTSTLKAKIFPNPLSSGNSLNIRLEVAVLQEEVQVFIFNSSGKRLFQKTYSPNNTPHLQIDLPSLKLDKGIYLLKIIHSSASFTERVLIY</sequence>
<protein>
    <submittedName>
        <fullName evidence="2">T9SS type A sorting domain-containing protein</fullName>
    </submittedName>
</protein>
<dbReference type="NCBIfam" id="TIGR04183">
    <property type="entry name" value="Por_Secre_tail"/>
    <property type="match status" value="1"/>
</dbReference>
<dbReference type="InterPro" id="IPR012332">
    <property type="entry name" value="Autotransporter_pectin_lyase_C"/>
</dbReference>
<dbReference type="RefSeq" id="WP_346821689.1">
    <property type="nucleotide sequence ID" value="NZ_JBDKWZ010000007.1"/>
</dbReference>
<dbReference type="Proteomes" id="UP001403385">
    <property type="component" value="Unassembled WGS sequence"/>
</dbReference>
<name>A0AAW9RYR1_9BACT</name>
<gene>
    <name evidence="2" type="ORF">AAG747_13400</name>
</gene>
<evidence type="ECO:0000313" key="3">
    <source>
        <dbReference type="Proteomes" id="UP001403385"/>
    </source>
</evidence>
<feature type="domain" description="Secretion system C-terminal sorting" evidence="1">
    <location>
        <begin position="312"/>
        <end position="392"/>
    </location>
</feature>
<organism evidence="2 3">
    <name type="scientific">Rapidithrix thailandica</name>
    <dbReference type="NCBI Taxonomy" id="413964"/>
    <lineage>
        <taxon>Bacteria</taxon>
        <taxon>Pseudomonadati</taxon>
        <taxon>Bacteroidota</taxon>
        <taxon>Cytophagia</taxon>
        <taxon>Cytophagales</taxon>
        <taxon>Flammeovirgaceae</taxon>
        <taxon>Rapidithrix</taxon>
    </lineage>
</organism>
<dbReference type="Pfam" id="PF18962">
    <property type="entry name" value="Por_Secre_tail"/>
    <property type="match status" value="1"/>
</dbReference>
<proteinExistence type="predicted"/>
<evidence type="ECO:0000259" key="1">
    <source>
        <dbReference type="Pfam" id="PF18962"/>
    </source>
</evidence>